<reference evidence="7" key="1">
    <citation type="submission" date="2021-01" db="EMBL/GenBank/DDBJ databases">
        <authorList>
            <person name="Zahm M."/>
            <person name="Roques C."/>
            <person name="Cabau C."/>
            <person name="Klopp C."/>
            <person name="Donnadieu C."/>
            <person name="Jouanno E."/>
            <person name="Lampietro C."/>
            <person name="Louis A."/>
            <person name="Herpin A."/>
            <person name="Echchiki A."/>
            <person name="Berthelot C."/>
            <person name="Parey E."/>
            <person name="Roest-Crollius H."/>
            <person name="Braasch I."/>
            <person name="Postlethwait J."/>
            <person name="Bobe J."/>
            <person name="Montfort J."/>
            <person name="Bouchez O."/>
            <person name="Begum T."/>
            <person name="Mejri S."/>
            <person name="Adams A."/>
            <person name="Chen W.-J."/>
            <person name="Guiguen Y."/>
        </authorList>
    </citation>
    <scope>NUCLEOTIDE SEQUENCE</scope>
    <source>
        <tissue evidence="7">Blood</tissue>
    </source>
</reference>
<feature type="region of interest" description="Disordered" evidence="6">
    <location>
        <begin position="67"/>
        <end position="101"/>
    </location>
</feature>
<gene>
    <name evidence="7" type="ORF">AGOR_G00111990</name>
</gene>
<dbReference type="OrthoDB" id="674948at2759"/>
<evidence type="ECO:0000256" key="4">
    <source>
        <dbReference type="ARBA" id="ARBA00023163"/>
    </source>
</evidence>
<evidence type="ECO:0000313" key="7">
    <source>
        <dbReference type="EMBL" id="KAI1895945.1"/>
    </source>
</evidence>
<sequence length="164" mass="18251">MDTKLDNFTTEKLFLHPHLLDLDDLNDTDFLTNVHFSEHMEDLSSELFSSLFENHLLTENTPLLALEGYPPSPDIQAEHSYSLSGDSTPQSPSLPVRMDEETESEGMWSFGQDLTSILVKQELCLLSDTPLSPQPAPGLANNNSHPLSLALPTQRSITDDEPQC</sequence>
<protein>
    <submittedName>
        <fullName evidence="7">Uncharacterized protein</fullName>
    </submittedName>
</protein>
<accession>A0A8T3DNZ0</accession>
<name>A0A8T3DNZ0_9TELE</name>
<evidence type="ECO:0000256" key="5">
    <source>
        <dbReference type="ARBA" id="ARBA00023242"/>
    </source>
</evidence>
<dbReference type="Proteomes" id="UP000829720">
    <property type="component" value="Unassembled WGS sequence"/>
</dbReference>
<dbReference type="GO" id="GO:0005634">
    <property type="term" value="C:nucleus"/>
    <property type="evidence" value="ECO:0007669"/>
    <property type="project" value="UniProtKB-SubCell"/>
</dbReference>
<comment type="subcellular location">
    <subcellularLocation>
        <location evidence="1">Nucleus</location>
    </subcellularLocation>
</comment>
<feature type="compositionally biased region" description="Polar residues" evidence="6">
    <location>
        <begin position="79"/>
        <end position="93"/>
    </location>
</feature>
<dbReference type="AlphaFoldDB" id="A0A8T3DNZ0"/>
<dbReference type="GO" id="GO:0000981">
    <property type="term" value="F:DNA-binding transcription factor activity, RNA polymerase II-specific"/>
    <property type="evidence" value="ECO:0007669"/>
    <property type="project" value="TreeGrafter"/>
</dbReference>
<dbReference type="PANTHER" id="PTHR46004">
    <property type="entry name" value="CYCLIC AMP RESPONSE ELEMENT-BINDING PROTEIN A"/>
    <property type="match status" value="1"/>
</dbReference>
<feature type="region of interest" description="Disordered" evidence="6">
    <location>
        <begin position="134"/>
        <end position="164"/>
    </location>
</feature>
<keyword evidence="8" id="KW-1185">Reference proteome</keyword>
<dbReference type="EMBL" id="JAERUA010000009">
    <property type="protein sequence ID" value="KAI1895945.1"/>
    <property type="molecule type" value="Genomic_DNA"/>
</dbReference>
<evidence type="ECO:0000313" key="8">
    <source>
        <dbReference type="Proteomes" id="UP000829720"/>
    </source>
</evidence>
<organism evidence="7 8">
    <name type="scientific">Albula goreensis</name>
    <dbReference type="NCBI Taxonomy" id="1534307"/>
    <lineage>
        <taxon>Eukaryota</taxon>
        <taxon>Metazoa</taxon>
        <taxon>Chordata</taxon>
        <taxon>Craniata</taxon>
        <taxon>Vertebrata</taxon>
        <taxon>Euteleostomi</taxon>
        <taxon>Actinopterygii</taxon>
        <taxon>Neopterygii</taxon>
        <taxon>Teleostei</taxon>
        <taxon>Albuliformes</taxon>
        <taxon>Albulidae</taxon>
        <taxon>Albula</taxon>
    </lineage>
</organism>
<feature type="compositionally biased region" description="Polar residues" evidence="6">
    <location>
        <begin position="140"/>
        <end position="156"/>
    </location>
</feature>
<keyword evidence="4" id="KW-0804">Transcription</keyword>
<proteinExistence type="predicted"/>
<dbReference type="PANTHER" id="PTHR46004:SF1">
    <property type="entry name" value="CYCLIC AMP-RESPONSIVE ELEMENT-BINDING PROTEIN 3-LIKE PROTEIN 1"/>
    <property type="match status" value="1"/>
</dbReference>
<dbReference type="GO" id="GO:0035497">
    <property type="term" value="F:cAMP response element binding"/>
    <property type="evidence" value="ECO:0007669"/>
    <property type="project" value="TreeGrafter"/>
</dbReference>
<keyword evidence="3" id="KW-0238">DNA-binding</keyword>
<keyword evidence="5" id="KW-0539">Nucleus</keyword>
<evidence type="ECO:0000256" key="2">
    <source>
        <dbReference type="ARBA" id="ARBA00023015"/>
    </source>
</evidence>
<evidence type="ECO:0000256" key="3">
    <source>
        <dbReference type="ARBA" id="ARBA00023125"/>
    </source>
</evidence>
<evidence type="ECO:0000256" key="1">
    <source>
        <dbReference type="ARBA" id="ARBA00004123"/>
    </source>
</evidence>
<comment type="caution">
    <text evidence="7">The sequence shown here is derived from an EMBL/GenBank/DDBJ whole genome shotgun (WGS) entry which is preliminary data.</text>
</comment>
<keyword evidence="2" id="KW-0805">Transcription regulation</keyword>
<evidence type="ECO:0000256" key="6">
    <source>
        <dbReference type="SAM" id="MobiDB-lite"/>
    </source>
</evidence>